<dbReference type="Pfam" id="PF13249">
    <property type="entry name" value="SQHop_cyclase_N"/>
    <property type="match status" value="1"/>
</dbReference>
<dbReference type="SUPFAM" id="SSF48239">
    <property type="entry name" value="Terpenoid cyclases/Protein prenyltransferases"/>
    <property type="match status" value="2"/>
</dbReference>
<comment type="caution">
    <text evidence="7">The sequence shown here is derived from an EMBL/GenBank/DDBJ whole genome shotgun (WGS) entry which is preliminary data.</text>
</comment>
<dbReference type="InterPro" id="IPR018333">
    <property type="entry name" value="Squalene_cyclase"/>
</dbReference>
<dbReference type="Proteomes" id="UP001183410">
    <property type="component" value="Unassembled WGS sequence"/>
</dbReference>
<feature type="domain" description="Squalene cyclase C-terminal" evidence="5">
    <location>
        <begin position="311"/>
        <end position="620"/>
    </location>
</feature>
<organism evidence="7 8">
    <name type="scientific">Streptomyces chisholmiae</name>
    <dbReference type="NCBI Taxonomy" id="3075540"/>
    <lineage>
        <taxon>Bacteria</taxon>
        <taxon>Bacillati</taxon>
        <taxon>Actinomycetota</taxon>
        <taxon>Actinomycetes</taxon>
        <taxon>Kitasatosporales</taxon>
        <taxon>Streptomycetaceae</taxon>
        <taxon>Streptomyces</taxon>
    </lineage>
</organism>
<evidence type="ECO:0000259" key="6">
    <source>
        <dbReference type="Pfam" id="PF13249"/>
    </source>
</evidence>
<comment type="pathway">
    <text evidence="1">Secondary metabolite biosynthesis; hopanoid biosynthesis.</text>
</comment>
<evidence type="ECO:0000313" key="8">
    <source>
        <dbReference type="Proteomes" id="UP001183410"/>
    </source>
</evidence>
<keyword evidence="8" id="KW-1185">Reference proteome</keyword>
<dbReference type="EMBL" id="JAVREO010000012">
    <property type="protein sequence ID" value="MDT0268738.1"/>
    <property type="molecule type" value="Genomic_DNA"/>
</dbReference>
<keyword evidence="4" id="KW-0677">Repeat</keyword>
<name>A0ABU2JVF1_9ACTN</name>
<dbReference type="PANTHER" id="PTHR11764">
    <property type="entry name" value="TERPENE CYCLASE/MUTASE FAMILY MEMBER"/>
    <property type="match status" value="1"/>
</dbReference>
<dbReference type="InterPro" id="IPR032696">
    <property type="entry name" value="SQ_cyclase_C"/>
</dbReference>
<dbReference type="RefSeq" id="WP_311668820.1">
    <property type="nucleotide sequence ID" value="NZ_JAVREO010000012.1"/>
</dbReference>
<evidence type="ECO:0000256" key="2">
    <source>
        <dbReference type="ARBA" id="ARBA00009755"/>
    </source>
</evidence>
<dbReference type="InterPro" id="IPR008930">
    <property type="entry name" value="Terpenoid_cyclase/PrenylTrfase"/>
</dbReference>
<keyword evidence="3" id="KW-0479">Metal-binding</keyword>
<reference evidence="8" key="1">
    <citation type="submission" date="2023-07" db="EMBL/GenBank/DDBJ databases">
        <title>30 novel species of actinomycetes from the DSMZ collection.</title>
        <authorList>
            <person name="Nouioui I."/>
        </authorList>
    </citation>
    <scope>NUCLEOTIDE SEQUENCE [LARGE SCALE GENOMIC DNA]</scope>
    <source>
        <strain evidence="8">DSM 44915</strain>
    </source>
</reference>
<dbReference type="Pfam" id="PF13243">
    <property type="entry name" value="SQHop_cyclase_C"/>
    <property type="match status" value="1"/>
</dbReference>
<feature type="domain" description="Squalene cyclase N-terminal" evidence="6">
    <location>
        <begin position="18"/>
        <end position="301"/>
    </location>
</feature>
<gene>
    <name evidence="7" type="ORF">RM844_20845</name>
</gene>
<evidence type="ECO:0000256" key="4">
    <source>
        <dbReference type="ARBA" id="ARBA00022737"/>
    </source>
</evidence>
<dbReference type="InterPro" id="IPR032697">
    <property type="entry name" value="SQ_cyclase_N"/>
</dbReference>
<sequence length="633" mass="68168">MNFAAKARSASDATAVGRAALCDRQGREGNWAGDLAVGGTMWDAADILMHHFLDTADPARIAEQRAWIVSQQNADGGFPVYTGGPSDLSCSVVTHLALQLAGHPEDREALERAAGFVRAHGGIESIEMIPARFWLAFVGVVSWDDIAPLPPELILLPRWFPGSVYDFEPLAREVVVAVGILGVVRPVRRLPLETAPLRAGPARRGSPRPAFRAEPARAAGTAVLRLAHGLNRVSPTPLRRRALHRAERWLLGRQEPDGTWGGSWAETMVCALALHSLGFGKGHPAIARGLAACDAYHIRRDGTLRVRTFHSTVMDTAITLRALAAAGSRAGADPAADRAVAWLLAHRSDATHNAPHPPARVWDFHGIPSINPDVDDTAMVIGALSALRATRTPETAAAVAEGIRWVMEWQTRSGGWSGYGMSDWALVGGRALAGISFVEPPSPCVTAHVVEMLCLEGFGWHPRVRRALRWLFDQQAVDGSWATRWGGRLYGTTQVLIALRAAGFAPDHPAMAAAMEFLFLHQNDDGGWGEDIASAFDPTRPAAGTSSVTQTAWCLSALHLAGLADADPKRVSAAADYLMARQEADGTWADEREWLIIIPNNVYASDDALTNAFALWALALHAAHTEPAEEESR</sequence>
<evidence type="ECO:0000259" key="5">
    <source>
        <dbReference type="Pfam" id="PF13243"/>
    </source>
</evidence>
<evidence type="ECO:0000256" key="1">
    <source>
        <dbReference type="ARBA" id="ARBA00004999"/>
    </source>
</evidence>
<protein>
    <submittedName>
        <fullName evidence="7">Prenyltransferase/squalene oxidase repeat-containing protein</fullName>
    </submittedName>
</protein>
<dbReference type="PANTHER" id="PTHR11764:SF20">
    <property type="entry name" value="LANOSTEROL SYNTHASE"/>
    <property type="match status" value="1"/>
</dbReference>
<proteinExistence type="inferred from homology"/>
<dbReference type="Gene3D" id="1.50.10.20">
    <property type="match status" value="2"/>
</dbReference>
<accession>A0ABU2JVF1</accession>
<evidence type="ECO:0000256" key="3">
    <source>
        <dbReference type="ARBA" id="ARBA00022723"/>
    </source>
</evidence>
<comment type="similarity">
    <text evidence="2">Belongs to the terpene cyclase/mutase family.</text>
</comment>
<evidence type="ECO:0000313" key="7">
    <source>
        <dbReference type="EMBL" id="MDT0268738.1"/>
    </source>
</evidence>